<reference evidence="2" key="2">
    <citation type="submission" date="2020-11" db="EMBL/GenBank/DDBJ databases">
        <authorList>
            <person name="McCartney M.A."/>
            <person name="Auch B."/>
            <person name="Kono T."/>
            <person name="Mallez S."/>
            <person name="Becker A."/>
            <person name="Gohl D.M."/>
            <person name="Silverstein K.A.T."/>
            <person name="Koren S."/>
            <person name="Bechman K.B."/>
            <person name="Herman A."/>
            <person name="Abrahante J.E."/>
            <person name="Garbe J."/>
        </authorList>
    </citation>
    <scope>NUCLEOTIDE SEQUENCE</scope>
    <source>
        <strain evidence="2">Duluth1</strain>
        <tissue evidence="2">Whole animal</tissue>
    </source>
</reference>
<reference evidence="2" key="1">
    <citation type="journal article" date="2019" name="bioRxiv">
        <title>The Genome of the Zebra Mussel, Dreissena polymorpha: A Resource for Invasive Species Research.</title>
        <authorList>
            <person name="McCartney M.A."/>
            <person name="Auch B."/>
            <person name="Kono T."/>
            <person name="Mallez S."/>
            <person name="Zhang Y."/>
            <person name="Obille A."/>
            <person name="Becker A."/>
            <person name="Abrahante J.E."/>
            <person name="Garbe J."/>
            <person name="Badalamenti J.P."/>
            <person name="Herman A."/>
            <person name="Mangelson H."/>
            <person name="Liachko I."/>
            <person name="Sullivan S."/>
            <person name="Sone E.D."/>
            <person name="Koren S."/>
            <person name="Silverstein K.A.T."/>
            <person name="Beckman K.B."/>
            <person name="Gohl D.M."/>
        </authorList>
    </citation>
    <scope>NUCLEOTIDE SEQUENCE</scope>
    <source>
        <strain evidence="2">Duluth1</strain>
        <tissue evidence="2">Whole animal</tissue>
    </source>
</reference>
<comment type="caution">
    <text evidence="2">The sequence shown here is derived from an EMBL/GenBank/DDBJ whole genome shotgun (WGS) entry which is preliminary data.</text>
</comment>
<dbReference type="Proteomes" id="UP000828390">
    <property type="component" value="Unassembled WGS sequence"/>
</dbReference>
<evidence type="ECO:0000313" key="2">
    <source>
        <dbReference type="EMBL" id="KAH3851060.1"/>
    </source>
</evidence>
<sequence length="81" mass="8768">MPVASRRTRCPAANHRASLPDDSSRAMAQLFILRQIRLTSSSTTSTCLSAITAALNYSSIERSIIFGMFSDFDGKSGSFSC</sequence>
<dbReference type="EMBL" id="JAIWYP010000003">
    <property type="protein sequence ID" value="KAH3851060.1"/>
    <property type="molecule type" value="Genomic_DNA"/>
</dbReference>
<accession>A0A9D4L347</accession>
<evidence type="ECO:0000256" key="1">
    <source>
        <dbReference type="SAM" id="MobiDB-lite"/>
    </source>
</evidence>
<gene>
    <name evidence="2" type="ORF">DPMN_093538</name>
</gene>
<dbReference type="AlphaFoldDB" id="A0A9D4L347"/>
<protein>
    <submittedName>
        <fullName evidence="2">Uncharacterized protein</fullName>
    </submittedName>
</protein>
<keyword evidence="3" id="KW-1185">Reference proteome</keyword>
<organism evidence="2 3">
    <name type="scientific">Dreissena polymorpha</name>
    <name type="common">Zebra mussel</name>
    <name type="synonym">Mytilus polymorpha</name>
    <dbReference type="NCBI Taxonomy" id="45954"/>
    <lineage>
        <taxon>Eukaryota</taxon>
        <taxon>Metazoa</taxon>
        <taxon>Spiralia</taxon>
        <taxon>Lophotrochozoa</taxon>
        <taxon>Mollusca</taxon>
        <taxon>Bivalvia</taxon>
        <taxon>Autobranchia</taxon>
        <taxon>Heteroconchia</taxon>
        <taxon>Euheterodonta</taxon>
        <taxon>Imparidentia</taxon>
        <taxon>Neoheterodontei</taxon>
        <taxon>Myida</taxon>
        <taxon>Dreissenoidea</taxon>
        <taxon>Dreissenidae</taxon>
        <taxon>Dreissena</taxon>
    </lineage>
</organism>
<proteinExistence type="predicted"/>
<feature type="region of interest" description="Disordered" evidence="1">
    <location>
        <begin position="1"/>
        <end position="21"/>
    </location>
</feature>
<name>A0A9D4L347_DREPO</name>
<evidence type="ECO:0000313" key="3">
    <source>
        <dbReference type="Proteomes" id="UP000828390"/>
    </source>
</evidence>